<comment type="caution">
    <text evidence="2">The sequence shown here is derived from an EMBL/GenBank/DDBJ whole genome shotgun (WGS) entry which is preliminary data.</text>
</comment>
<organism evidence="2">
    <name type="scientific">marine sediment metagenome</name>
    <dbReference type="NCBI Taxonomy" id="412755"/>
    <lineage>
        <taxon>unclassified sequences</taxon>
        <taxon>metagenomes</taxon>
        <taxon>ecological metagenomes</taxon>
    </lineage>
</organism>
<reference evidence="2" key="1">
    <citation type="journal article" date="2014" name="Front. Microbiol.">
        <title>High frequency of phylogenetically diverse reductive dehalogenase-homologous genes in deep subseafloor sedimentary metagenomes.</title>
        <authorList>
            <person name="Kawai M."/>
            <person name="Futagami T."/>
            <person name="Toyoda A."/>
            <person name="Takaki Y."/>
            <person name="Nishi S."/>
            <person name="Hori S."/>
            <person name="Arai W."/>
            <person name="Tsubouchi T."/>
            <person name="Morono Y."/>
            <person name="Uchiyama I."/>
            <person name="Ito T."/>
            <person name="Fujiyama A."/>
            <person name="Inagaki F."/>
            <person name="Takami H."/>
        </authorList>
    </citation>
    <scope>NUCLEOTIDE SEQUENCE</scope>
    <source>
        <strain evidence="2">Expedition CK06-06</strain>
    </source>
</reference>
<accession>X0SU81</accession>
<proteinExistence type="predicted"/>
<protein>
    <submittedName>
        <fullName evidence="2">Uncharacterized protein</fullName>
    </submittedName>
</protein>
<dbReference type="EMBL" id="BARS01003221">
    <property type="protein sequence ID" value="GAF79462.1"/>
    <property type="molecule type" value="Genomic_DNA"/>
</dbReference>
<sequence length="253" mass="28638">MIRSTGALLLTGVLTLSATGVSAQDNAPQEVSDSLKNLALPPPPAGQEDTTQAVTDSLPPPPRPQPPTDLPARGAPISPFYHPPVIREVFSRYYQLVDTLDDQALTRRFVQALLDSLASSIQADFDSLAVRARAFETREGGYTHRFYRSPLTRDEILGEPISEQEASDMPHFHAVYDPQGYLLRVRYVEPRRWRARQELLARGTFQSESGSPPLVRYFLAWDVRRLEPVDYTRRKKMPENGAYIRVIYDREDN</sequence>
<evidence type="ECO:0000256" key="1">
    <source>
        <dbReference type="SAM" id="MobiDB-lite"/>
    </source>
</evidence>
<feature type="non-terminal residue" evidence="2">
    <location>
        <position position="253"/>
    </location>
</feature>
<evidence type="ECO:0000313" key="2">
    <source>
        <dbReference type="EMBL" id="GAF79462.1"/>
    </source>
</evidence>
<feature type="compositionally biased region" description="Polar residues" evidence="1">
    <location>
        <begin position="22"/>
        <end position="35"/>
    </location>
</feature>
<dbReference type="AlphaFoldDB" id="X0SU81"/>
<gene>
    <name evidence="2" type="ORF">S01H1_06213</name>
</gene>
<name>X0SU81_9ZZZZ</name>
<feature type="region of interest" description="Disordered" evidence="1">
    <location>
        <begin position="22"/>
        <end position="76"/>
    </location>
</feature>
<feature type="compositionally biased region" description="Pro residues" evidence="1">
    <location>
        <begin position="58"/>
        <end position="69"/>
    </location>
</feature>